<proteinExistence type="predicted"/>
<name>A0ABY6CNE3_9BACT</name>
<evidence type="ECO:0000313" key="2">
    <source>
        <dbReference type="Proteomes" id="UP001065174"/>
    </source>
</evidence>
<evidence type="ECO:0000313" key="1">
    <source>
        <dbReference type="EMBL" id="UXP31274.1"/>
    </source>
</evidence>
<dbReference type="Proteomes" id="UP001065174">
    <property type="component" value="Chromosome"/>
</dbReference>
<protein>
    <submittedName>
        <fullName evidence="1">Uncharacterized protein</fullName>
    </submittedName>
</protein>
<gene>
    <name evidence="1" type="ORF">N6H18_13035</name>
</gene>
<sequence>MAEVKTRRWELRLHDIRLEPENPPCHPEFIEGRQAVLQHQHSLSDGSSASP</sequence>
<dbReference type="EMBL" id="CP106679">
    <property type="protein sequence ID" value="UXP31274.1"/>
    <property type="molecule type" value="Genomic_DNA"/>
</dbReference>
<dbReference type="RefSeq" id="WP_262308713.1">
    <property type="nucleotide sequence ID" value="NZ_CP106679.1"/>
</dbReference>
<organism evidence="1 2">
    <name type="scientific">Reichenbachiella agarivorans</name>
    <dbReference type="NCBI Taxonomy" id="2979464"/>
    <lineage>
        <taxon>Bacteria</taxon>
        <taxon>Pseudomonadati</taxon>
        <taxon>Bacteroidota</taxon>
        <taxon>Cytophagia</taxon>
        <taxon>Cytophagales</taxon>
        <taxon>Reichenbachiellaceae</taxon>
        <taxon>Reichenbachiella</taxon>
    </lineage>
</organism>
<keyword evidence="2" id="KW-1185">Reference proteome</keyword>
<reference evidence="1" key="1">
    <citation type="submission" date="2022-09" db="EMBL/GenBank/DDBJ databases">
        <title>Comparative genomics and taxonomic characterization of three novel marine species of genus Reichenbachiella exhibiting antioxidant and polysaccharide degradation activities.</title>
        <authorList>
            <person name="Muhammad N."/>
            <person name="Lee Y.-J."/>
            <person name="Ko J."/>
            <person name="Kim S.-G."/>
        </authorList>
    </citation>
    <scope>NUCLEOTIDE SEQUENCE</scope>
    <source>
        <strain evidence="1">BKB1-1</strain>
    </source>
</reference>
<accession>A0ABY6CNE3</accession>